<dbReference type="Pfam" id="PF00703">
    <property type="entry name" value="Glyco_hydro_2"/>
    <property type="match status" value="1"/>
</dbReference>
<evidence type="ECO:0000256" key="3">
    <source>
        <dbReference type="ARBA" id="ARBA00023295"/>
    </source>
</evidence>
<evidence type="ECO:0000313" key="10">
    <source>
        <dbReference type="Proteomes" id="UP000661649"/>
    </source>
</evidence>
<keyword evidence="10" id="KW-1185">Reference proteome</keyword>
<dbReference type="PROSITE" id="PS00608">
    <property type="entry name" value="GLYCOSYL_HYDROL_F2_2"/>
    <property type="match status" value="1"/>
</dbReference>
<dbReference type="InterPro" id="IPR006103">
    <property type="entry name" value="Glyco_hydro_2_cat"/>
</dbReference>
<keyword evidence="3" id="KW-0326">Glycosidase</keyword>
<dbReference type="SUPFAM" id="SSF51445">
    <property type="entry name" value="(Trans)glycosidases"/>
    <property type="match status" value="1"/>
</dbReference>
<feature type="domain" description="Glycosyl hydrolases family 2 sugar binding" evidence="6">
    <location>
        <begin position="48"/>
        <end position="143"/>
    </location>
</feature>
<dbReference type="PANTHER" id="PTHR42732:SF1">
    <property type="entry name" value="BETA-MANNOSIDASE"/>
    <property type="match status" value="1"/>
</dbReference>
<sequence length="1140" mass="130196">MKRLFNDGWEFCKQPLETSLEQVQKKMQDFYAVGIPHDWMISQVENLYEDGMGWYHKKFNWTKEEEELVVLRFDGIYMDSRIYVNGVQAGEWKYGYTTFEVDVTNLLKDGENEIFVSITFQTPNSRWYTGAGIYRNVWLKRLPLEHFVSDGIYFSAKKEDENIWQVEIDAEVEAASELQVVYELKAKNSETIQKLVGEETVTKEDGIYVHHLKAKVNHPDIWDVAHPDYYDLIVSLYKGTELIEQEVQNVGFRTIELNPNQGFLLNGRKVKLNGVCDHHDLGCLGTAFHKKAMRRKFELLKEMGTNAVRLSHNMPAPEVMELADEMGLLIVTEAFDMWESSKNPYDYARFFPEWYERDVKNWVKRDRNHPSLMMWSIGNEIYDTHVGDKGQYWTRILIEEVRKYDPRNNAEVTIGSNYMPWENAQKCADIVKNAGYNYGEKYYADHHKNHPEWVIYGSETASIVQSRGIYHFPYRQSVLTDEDEQCSALGNSTTSWGAKSVEACIQAEAEHPYSCGQFIWTGFDYIGEPTPYHTKNSYFGQIDTAGFFKDSFYLYKAGWVDYRKEPFVHIFPYWDFNDGQFIDVRVCSNAPVVELIFNGKSQGICTLDAKSGKQLAGHWQIPYEEGELRAVACDEEGNEIAEDVQHSFKDAEKICLNASESELLADGEDLLFVEISMRDKDGYPVQNANNRVWIEAEGAGVLVGTDNGDSTDTEQYTSGSRRLFSGKLLAVFKTKDKAGDLKIRVSSAGMKTKELVIPVKEAKVREGISLLAYEGVRKAEPEKTEDVEVRNIYLESENGLHLHEENQETIVKAHFSPANAKDKELIWSIVDDAGIPLKIATIEEIGYGRVKVTAKSDGNFRLRCMSKSGTDHICIISSLEFIITGLGKAFTDPYEFVSAGLYNYSKGEIGNGNEHGVATARDGESQVGFRNIDFGVYGSDEITVPVFALTDDPYEIEIYEGMPDEGGSLLGKFIYQKPKMWNVYQLETFHLNKRLRGISEICFVLRAKVHIKGFWFKRYNRAWQILVAGECDKIYGDSFERAGEEIHQIGNNVTIRFEQMDFGEKGTKSLVICGSTPLEKNTIILKFAKDGVEEQRMVEFMGTKTKQSFEIEPIYGVNDVSLVFLPGSNFNFTSICFCEA</sequence>
<dbReference type="InterPro" id="IPR006102">
    <property type="entry name" value="Ig-like_GH2"/>
</dbReference>
<comment type="similarity">
    <text evidence="1">Belongs to the glycosyl hydrolase 2 family.</text>
</comment>
<evidence type="ECO:0000259" key="4">
    <source>
        <dbReference type="Pfam" id="PF00703"/>
    </source>
</evidence>
<dbReference type="InterPro" id="IPR032311">
    <property type="entry name" value="DUF4982"/>
</dbReference>
<evidence type="ECO:0000256" key="2">
    <source>
        <dbReference type="ARBA" id="ARBA00022801"/>
    </source>
</evidence>
<protein>
    <submittedName>
        <fullName evidence="9">Glycoside hydrolase family 2 protein</fullName>
    </submittedName>
</protein>
<dbReference type="InterPro" id="IPR013783">
    <property type="entry name" value="Ig-like_fold"/>
</dbReference>
<dbReference type="InterPro" id="IPR051913">
    <property type="entry name" value="GH2_Domain-Containing"/>
</dbReference>
<keyword evidence="2 9" id="KW-0378">Hydrolase</keyword>
<dbReference type="Gene3D" id="2.60.40.10">
    <property type="entry name" value="Immunoglobulins"/>
    <property type="match status" value="3"/>
</dbReference>
<dbReference type="Pfam" id="PF18565">
    <property type="entry name" value="Glyco_hydro2_C5"/>
    <property type="match status" value="1"/>
</dbReference>
<gene>
    <name evidence="9" type="ORF">H8712_12050</name>
</gene>
<reference evidence="9 10" key="1">
    <citation type="submission" date="2020-08" db="EMBL/GenBank/DDBJ databases">
        <title>Genome public.</title>
        <authorList>
            <person name="Liu C."/>
            <person name="Sun Q."/>
        </authorList>
    </citation>
    <scope>NUCLEOTIDE SEQUENCE [LARGE SCALE GENOMIC DNA]</scope>
    <source>
        <strain evidence="9 10">3_YM_SP_D4_24.mj</strain>
    </source>
</reference>
<dbReference type="InterPro" id="IPR006101">
    <property type="entry name" value="Glyco_hydro_2"/>
</dbReference>
<evidence type="ECO:0000313" key="9">
    <source>
        <dbReference type="EMBL" id="MBC8629332.1"/>
    </source>
</evidence>
<organism evidence="9 10">
    <name type="scientific">Blautia stercoris</name>
    <dbReference type="NCBI Taxonomy" id="871664"/>
    <lineage>
        <taxon>Bacteria</taxon>
        <taxon>Bacillati</taxon>
        <taxon>Bacillota</taxon>
        <taxon>Clostridia</taxon>
        <taxon>Lachnospirales</taxon>
        <taxon>Lachnospiraceae</taxon>
        <taxon>Blautia</taxon>
    </lineage>
</organism>
<evidence type="ECO:0000259" key="7">
    <source>
        <dbReference type="Pfam" id="PF16355"/>
    </source>
</evidence>
<dbReference type="Pfam" id="PF02836">
    <property type="entry name" value="Glyco_hydro_2_C"/>
    <property type="match status" value="1"/>
</dbReference>
<dbReference type="GO" id="GO:0016787">
    <property type="term" value="F:hydrolase activity"/>
    <property type="evidence" value="ECO:0007669"/>
    <property type="project" value="UniProtKB-KW"/>
</dbReference>
<dbReference type="InterPro" id="IPR036156">
    <property type="entry name" value="Beta-gal/glucu_dom_sf"/>
</dbReference>
<dbReference type="Pfam" id="PF02837">
    <property type="entry name" value="Glyco_hydro_2_N"/>
    <property type="match status" value="1"/>
</dbReference>
<feature type="domain" description="Glycoside hydrolase family 2 immunoglobulin-like beta-sandwich" evidence="4">
    <location>
        <begin position="152"/>
        <end position="253"/>
    </location>
</feature>
<dbReference type="InterPro" id="IPR006104">
    <property type="entry name" value="Glyco_hydro_2_N"/>
</dbReference>
<dbReference type="PANTHER" id="PTHR42732">
    <property type="entry name" value="BETA-GALACTOSIDASE"/>
    <property type="match status" value="1"/>
</dbReference>
<dbReference type="InterPro" id="IPR017853">
    <property type="entry name" value="GH"/>
</dbReference>
<comment type="caution">
    <text evidence="9">The sequence shown here is derived from an EMBL/GenBank/DDBJ whole genome shotgun (WGS) entry which is preliminary data.</text>
</comment>
<evidence type="ECO:0000259" key="5">
    <source>
        <dbReference type="Pfam" id="PF02836"/>
    </source>
</evidence>
<dbReference type="PRINTS" id="PR00132">
    <property type="entry name" value="GLHYDRLASE2"/>
</dbReference>
<dbReference type="Pfam" id="PF16355">
    <property type="entry name" value="DUF4982"/>
    <property type="match status" value="1"/>
</dbReference>
<accession>A0ABR7PD51</accession>
<dbReference type="RefSeq" id="WP_187558929.1">
    <property type="nucleotide sequence ID" value="NZ_JACRTP010000005.1"/>
</dbReference>
<dbReference type="SUPFAM" id="SSF49303">
    <property type="entry name" value="beta-Galactosidase/glucuronidase domain"/>
    <property type="match status" value="1"/>
</dbReference>
<name>A0ABR7PD51_9FIRM</name>
<dbReference type="Proteomes" id="UP000661649">
    <property type="component" value="Unassembled WGS sequence"/>
</dbReference>
<feature type="domain" description="DUF4982" evidence="7">
    <location>
        <begin position="579"/>
        <end position="641"/>
    </location>
</feature>
<dbReference type="InterPro" id="IPR008979">
    <property type="entry name" value="Galactose-bd-like_sf"/>
</dbReference>
<dbReference type="Gene3D" id="2.60.120.260">
    <property type="entry name" value="Galactose-binding domain-like"/>
    <property type="match status" value="2"/>
</dbReference>
<dbReference type="Gene3D" id="3.20.20.80">
    <property type="entry name" value="Glycosidases"/>
    <property type="match status" value="1"/>
</dbReference>
<dbReference type="EMBL" id="JACRTP010000005">
    <property type="protein sequence ID" value="MBC8629332.1"/>
    <property type="molecule type" value="Genomic_DNA"/>
</dbReference>
<evidence type="ECO:0000259" key="6">
    <source>
        <dbReference type="Pfam" id="PF02837"/>
    </source>
</evidence>
<evidence type="ECO:0000259" key="8">
    <source>
        <dbReference type="Pfam" id="PF18565"/>
    </source>
</evidence>
<dbReference type="SUPFAM" id="SSF49785">
    <property type="entry name" value="Galactose-binding domain-like"/>
    <property type="match status" value="1"/>
</dbReference>
<dbReference type="InterPro" id="IPR023232">
    <property type="entry name" value="Glyco_hydro_2_AS"/>
</dbReference>
<dbReference type="InterPro" id="IPR040605">
    <property type="entry name" value="Glyco_hydro2_dom5"/>
</dbReference>
<proteinExistence type="inferred from homology"/>
<feature type="domain" description="Glycoside hydrolase family 2" evidence="8">
    <location>
        <begin position="655"/>
        <end position="755"/>
    </location>
</feature>
<feature type="domain" description="Glycoside hydrolase family 2 catalytic" evidence="5">
    <location>
        <begin position="261"/>
        <end position="408"/>
    </location>
</feature>
<evidence type="ECO:0000256" key="1">
    <source>
        <dbReference type="ARBA" id="ARBA00007401"/>
    </source>
</evidence>